<dbReference type="InterPro" id="IPR018509">
    <property type="entry name" value="DHquinase_II_CS"/>
</dbReference>
<feature type="binding site" evidence="8 10">
    <location>
        <position position="82"/>
    </location>
    <ligand>
        <name>substrate</name>
    </ligand>
</feature>
<comment type="catalytic activity">
    <reaction evidence="1 8">
        <text>3-dehydroquinate = 3-dehydroshikimate + H2O</text>
        <dbReference type="Rhea" id="RHEA:21096"/>
        <dbReference type="ChEBI" id="CHEBI:15377"/>
        <dbReference type="ChEBI" id="CHEBI:16630"/>
        <dbReference type="ChEBI" id="CHEBI:32364"/>
        <dbReference type="EC" id="4.2.1.10"/>
    </reaction>
</comment>
<evidence type="ECO:0000313" key="12">
    <source>
        <dbReference type="EMBL" id="QCD41804.1"/>
    </source>
</evidence>
<organism evidence="12 13">
    <name type="scientific">Duncaniella dubosii</name>
    <dbReference type="NCBI Taxonomy" id="2518971"/>
    <lineage>
        <taxon>Bacteria</taxon>
        <taxon>Pseudomonadati</taxon>
        <taxon>Bacteroidota</taxon>
        <taxon>Bacteroidia</taxon>
        <taxon>Bacteroidales</taxon>
        <taxon>Muribaculaceae</taxon>
        <taxon>Duncaniella</taxon>
    </lineage>
</organism>
<dbReference type="GO" id="GO:0003855">
    <property type="term" value="F:3-dehydroquinate dehydratase activity"/>
    <property type="evidence" value="ECO:0007669"/>
    <property type="project" value="UniProtKB-UniRule"/>
</dbReference>
<keyword evidence="8" id="KW-0028">Amino-acid biosynthesis</keyword>
<evidence type="ECO:0000313" key="13">
    <source>
        <dbReference type="Proteomes" id="UP000297149"/>
    </source>
</evidence>
<reference evidence="13" key="1">
    <citation type="submission" date="2019-02" db="EMBL/GenBank/DDBJ databases">
        <title>Isolation and identification of novel species under the genus Muribaculum.</title>
        <authorList>
            <person name="Miyake S."/>
            <person name="Ding Y."/>
            <person name="Low A."/>
            <person name="Soh M."/>
            <person name="Seedorf H."/>
        </authorList>
    </citation>
    <scope>NUCLEOTIDE SEQUENCE [LARGE SCALE GENOMIC DNA]</scope>
    <source>
        <strain evidence="13">H5</strain>
    </source>
</reference>
<keyword evidence="8" id="KW-0057">Aromatic amino acid biosynthesis</keyword>
<feature type="binding site" evidence="8 10">
    <location>
        <position position="69"/>
    </location>
    <ligand>
        <name>substrate</name>
    </ligand>
</feature>
<evidence type="ECO:0000256" key="6">
    <source>
        <dbReference type="ARBA" id="ARBA00012060"/>
    </source>
</evidence>
<keyword evidence="7 8" id="KW-0456">Lyase</keyword>
<evidence type="ECO:0000256" key="5">
    <source>
        <dbReference type="ARBA" id="ARBA00011193"/>
    </source>
</evidence>
<feature type="active site" description="Proton acceptor" evidence="8 9">
    <location>
        <position position="22"/>
    </location>
</feature>
<evidence type="ECO:0000256" key="9">
    <source>
        <dbReference type="PIRSR" id="PIRSR001399-1"/>
    </source>
</evidence>
<accession>A0A4P7W1L7</accession>
<dbReference type="SUPFAM" id="SSF52304">
    <property type="entry name" value="Type II 3-dehydroquinate dehydratase"/>
    <property type="match status" value="1"/>
</dbReference>
<name>A0A4P7W1L7_9BACT</name>
<sequence length="140" mass="15360">MKLLIINGPNLNLLGTREPEIYGSRTFESYLQELREMIDGDEIEYLQSNHEGDIIDFLHNTDADGVILNAGAYTHTSLAIADAISGITTPVIEVHISNTASRETIRHTSLIAPVCRGTITGFGLNSYFLAAQAFIMGHVR</sequence>
<dbReference type="PANTHER" id="PTHR21272:SF3">
    <property type="entry name" value="CATABOLIC 3-DEHYDROQUINASE"/>
    <property type="match status" value="1"/>
</dbReference>
<dbReference type="EC" id="4.2.1.10" evidence="6 8"/>
<comment type="subunit">
    <text evidence="5 8">Homododecamer.</text>
</comment>
<evidence type="ECO:0000256" key="7">
    <source>
        <dbReference type="ARBA" id="ARBA00023239"/>
    </source>
</evidence>
<dbReference type="GO" id="GO:0009073">
    <property type="term" value="P:aromatic amino acid family biosynthetic process"/>
    <property type="evidence" value="ECO:0007669"/>
    <property type="project" value="UniProtKB-KW"/>
</dbReference>
<evidence type="ECO:0000256" key="11">
    <source>
        <dbReference type="PIRSR" id="PIRSR001399-3"/>
    </source>
</evidence>
<dbReference type="Proteomes" id="UP000297149">
    <property type="component" value="Chromosome"/>
</dbReference>
<feature type="active site" description="Proton donor" evidence="8 9">
    <location>
        <position position="95"/>
    </location>
</feature>
<evidence type="ECO:0000256" key="4">
    <source>
        <dbReference type="ARBA" id="ARBA00011037"/>
    </source>
</evidence>
<dbReference type="UniPathway" id="UPA00053">
    <property type="reaction ID" value="UER00086"/>
</dbReference>
<evidence type="ECO:0000256" key="10">
    <source>
        <dbReference type="PIRSR" id="PIRSR001399-2"/>
    </source>
</evidence>
<dbReference type="PROSITE" id="PS01029">
    <property type="entry name" value="DEHYDROQUINASE_II"/>
    <property type="match status" value="1"/>
</dbReference>
<feature type="binding site" evidence="8 10">
    <location>
        <position position="106"/>
    </location>
    <ligand>
        <name>substrate</name>
    </ligand>
</feature>
<feature type="binding site" evidence="8 10">
    <location>
        <position position="75"/>
    </location>
    <ligand>
        <name>substrate</name>
    </ligand>
</feature>
<evidence type="ECO:0000256" key="2">
    <source>
        <dbReference type="ARBA" id="ARBA00003924"/>
    </source>
</evidence>
<dbReference type="GO" id="GO:0008652">
    <property type="term" value="P:amino acid biosynthetic process"/>
    <property type="evidence" value="ECO:0007669"/>
    <property type="project" value="UniProtKB-KW"/>
</dbReference>
<dbReference type="GO" id="GO:0019631">
    <property type="term" value="P:quinate catabolic process"/>
    <property type="evidence" value="ECO:0007669"/>
    <property type="project" value="TreeGrafter"/>
</dbReference>
<comment type="pathway">
    <text evidence="3 8">Metabolic intermediate biosynthesis; chorismate biosynthesis; chorismate from D-erythrose 4-phosphate and phosphoenolpyruvate: step 3/7.</text>
</comment>
<dbReference type="CDD" id="cd00466">
    <property type="entry name" value="DHQase_II"/>
    <property type="match status" value="1"/>
</dbReference>
<dbReference type="PANTHER" id="PTHR21272">
    <property type="entry name" value="CATABOLIC 3-DEHYDROQUINASE"/>
    <property type="match status" value="1"/>
</dbReference>
<dbReference type="InterPro" id="IPR036441">
    <property type="entry name" value="DHquinase_II_sf"/>
</dbReference>
<dbReference type="EMBL" id="CP039396">
    <property type="protein sequence ID" value="QCD41804.1"/>
    <property type="molecule type" value="Genomic_DNA"/>
</dbReference>
<protein>
    <recommendedName>
        <fullName evidence="6 8">3-dehydroquinate dehydratase</fullName>
        <shortName evidence="8">3-dehydroquinase</shortName>
        <ecNumber evidence="6 8">4.2.1.10</ecNumber>
    </recommendedName>
    <alternativeName>
        <fullName evidence="8">Type II DHQase</fullName>
    </alternativeName>
</protein>
<dbReference type="Pfam" id="PF01220">
    <property type="entry name" value="DHquinase_II"/>
    <property type="match status" value="1"/>
</dbReference>
<dbReference type="GO" id="GO:0009423">
    <property type="term" value="P:chorismate biosynthetic process"/>
    <property type="evidence" value="ECO:0007669"/>
    <property type="project" value="UniProtKB-UniRule"/>
</dbReference>
<dbReference type="RefSeq" id="WP_123613740.1">
    <property type="nucleotide sequence ID" value="NZ_CAXHQF010000177.1"/>
</dbReference>
<evidence type="ECO:0000256" key="1">
    <source>
        <dbReference type="ARBA" id="ARBA00001864"/>
    </source>
</evidence>
<keyword evidence="13" id="KW-1185">Reference proteome</keyword>
<dbReference type="InterPro" id="IPR001874">
    <property type="entry name" value="DHquinase_II"/>
</dbReference>
<dbReference type="KEGG" id="ddb:E7747_05610"/>
<feature type="site" description="Transition state stabilizer" evidence="8 11">
    <location>
        <position position="17"/>
    </location>
</feature>
<comment type="function">
    <text evidence="2 8">Catalyzes a trans-dehydration via an enolate intermediate.</text>
</comment>
<dbReference type="NCBIfam" id="NF003807">
    <property type="entry name" value="PRK05395.1-4"/>
    <property type="match status" value="1"/>
</dbReference>
<proteinExistence type="inferred from homology"/>
<dbReference type="NCBIfam" id="NF003805">
    <property type="entry name" value="PRK05395.1-2"/>
    <property type="match status" value="1"/>
</dbReference>
<evidence type="ECO:0000256" key="3">
    <source>
        <dbReference type="ARBA" id="ARBA00004902"/>
    </source>
</evidence>
<dbReference type="PIRSF" id="PIRSF001399">
    <property type="entry name" value="DHquinase_II"/>
    <property type="match status" value="1"/>
</dbReference>
<evidence type="ECO:0000256" key="8">
    <source>
        <dbReference type="HAMAP-Rule" id="MF_00169"/>
    </source>
</evidence>
<dbReference type="HAMAP" id="MF_00169">
    <property type="entry name" value="AroQ"/>
    <property type="match status" value="1"/>
</dbReference>
<dbReference type="AlphaFoldDB" id="A0A4P7W1L7"/>
<dbReference type="Gene3D" id="3.40.50.9100">
    <property type="entry name" value="Dehydroquinase, class II"/>
    <property type="match status" value="1"/>
</dbReference>
<gene>
    <name evidence="8" type="primary">aroQ</name>
    <name evidence="12" type="ORF">E7747_05610</name>
</gene>
<feature type="binding site" evidence="8 10">
    <location>
        <begin position="96"/>
        <end position="97"/>
    </location>
    <ligand>
        <name>substrate</name>
    </ligand>
</feature>
<comment type="similarity">
    <text evidence="4 8">Belongs to the type-II 3-dehydroquinase family.</text>
</comment>